<accession>E7QTQ0</accession>
<protein>
    <submittedName>
        <fullName evidence="2">ACT domain-containing protein</fullName>
    </submittedName>
    <submittedName>
        <fullName evidence="1">Amino acid-binding protein</fullName>
    </submittedName>
</protein>
<reference evidence="1 3" key="1">
    <citation type="journal article" date="2014" name="ISME J.">
        <title>Trehalose/2-sulfotrehalose biosynthesis and glycine-betaine uptake are widely spread mechanisms for osmoadaptation in the Halobacteriales.</title>
        <authorList>
            <person name="Youssef N.H."/>
            <person name="Savage-Ashlock K.N."/>
            <person name="McCully A.L."/>
            <person name="Luedtke B."/>
            <person name="Shaw E.I."/>
            <person name="Hoff W.D."/>
            <person name="Elshahed M.S."/>
        </authorList>
    </citation>
    <scope>NUCLEOTIDE SEQUENCE [LARGE SCALE GENOMIC DNA]</scope>
    <source>
        <strain evidence="1 3">DX253</strain>
    </source>
</reference>
<dbReference type="AlphaFoldDB" id="E7QTQ0"/>
<keyword evidence="4" id="KW-1185">Reference proteome</keyword>
<name>E7QTQ0_HALPU</name>
<evidence type="ECO:0000313" key="2">
    <source>
        <dbReference type="EMBL" id="SHK84596.1"/>
    </source>
</evidence>
<sequence length="179" mass="19050">MSDHGGGPVQAYTVRLELSDEPGELLRALEPIADYGGNLLSVFHERGSLTPRGNIPVEVDFECHPNRFETIVSALRTASINVIRAGAERYDEEVTVILTGHIIDTNVSDTLSRITAESNASVVDISLSAPAGTSDVSSARLRLATDSADTSDVLETVETVADDKDLRFIAPLTDGEGVA</sequence>
<dbReference type="Proteomes" id="UP000003751">
    <property type="component" value="Unassembled WGS sequence"/>
</dbReference>
<dbReference type="InterPro" id="IPR045865">
    <property type="entry name" value="ACT-like_dom_sf"/>
</dbReference>
<evidence type="ECO:0000313" key="4">
    <source>
        <dbReference type="Proteomes" id="UP000184203"/>
    </source>
</evidence>
<reference evidence="2" key="3">
    <citation type="submission" date="2016-11" db="EMBL/GenBank/DDBJ databases">
        <authorList>
            <person name="Jaros S."/>
            <person name="Januszkiewicz K."/>
            <person name="Wedrychowicz H."/>
        </authorList>
    </citation>
    <scope>NUCLEOTIDE SEQUENCE [LARGE SCALE GENOMIC DNA]</scope>
    <source>
        <strain evidence="2">DX253</strain>
    </source>
</reference>
<dbReference type="SUPFAM" id="SSF55021">
    <property type="entry name" value="ACT-like"/>
    <property type="match status" value="1"/>
</dbReference>
<dbReference type="RefSeq" id="WP_007979657.1">
    <property type="nucleotide sequence ID" value="NZ_AEMG01000009.1"/>
</dbReference>
<dbReference type="eggNOG" id="arCOG04396">
    <property type="taxonomic scope" value="Archaea"/>
</dbReference>
<dbReference type="OrthoDB" id="60296at2157"/>
<dbReference type="Proteomes" id="UP000184203">
    <property type="component" value="Unassembled WGS sequence"/>
</dbReference>
<gene>
    <name evidence="2" type="ORF">SAMN05444342_2379</name>
    <name evidence="1" type="ORF">ZOD2009_10890</name>
</gene>
<organism evidence="1 3">
    <name type="scientific">Haladaptatus paucihalophilus DX253</name>
    <dbReference type="NCBI Taxonomy" id="797209"/>
    <lineage>
        <taxon>Archaea</taxon>
        <taxon>Methanobacteriati</taxon>
        <taxon>Methanobacteriota</taxon>
        <taxon>Stenosarchaea group</taxon>
        <taxon>Halobacteria</taxon>
        <taxon>Halobacteriales</taxon>
        <taxon>Haladaptataceae</taxon>
        <taxon>Haladaptatus</taxon>
    </lineage>
</organism>
<dbReference type="CDD" id="cd04886">
    <property type="entry name" value="ACT_ThrD-II-like"/>
    <property type="match status" value="1"/>
</dbReference>
<dbReference type="InterPro" id="IPR044561">
    <property type="entry name" value="ACT_ThrD-II-like"/>
</dbReference>
<dbReference type="EMBL" id="FRAN01000003">
    <property type="protein sequence ID" value="SHK84596.1"/>
    <property type="molecule type" value="Genomic_DNA"/>
</dbReference>
<reference evidence="4" key="2">
    <citation type="submission" date="2016-11" db="EMBL/GenBank/DDBJ databases">
        <authorList>
            <person name="Varghese N."/>
            <person name="Submissions S."/>
        </authorList>
    </citation>
    <scope>NUCLEOTIDE SEQUENCE [LARGE SCALE GENOMIC DNA]</scope>
    <source>
        <strain evidence="4">DX253</strain>
    </source>
</reference>
<evidence type="ECO:0000313" key="1">
    <source>
        <dbReference type="EMBL" id="EFW91979.1"/>
    </source>
</evidence>
<dbReference type="STRING" id="797209.GCA_000376445_02620"/>
<dbReference type="PATRIC" id="fig|797209.4.peg.2138"/>
<evidence type="ECO:0000313" key="3">
    <source>
        <dbReference type="Proteomes" id="UP000003751"/>
    </source>
</evidence>
<proteinExistence type="predicted"/>
<dbReference type="EMBL" id="AEMG01000009">
    <property type="protein sequence ID" value="EFW91979.1"/>
    <property type="molecule type" value="Genomic_DNA"/>
</dbReference>